<dbReference type="AlphaFoldDB" id="A0A0C4WQ66"/>
<dbReference type="Proteomes" id="UP000068210">
    <property type="component" value="Chromosome"/>
</dbReference>
<dbReference type="STRING" id="1328314.Achr_33840"/>
<organism evidence="1 2">
    <name type="scientific">Azotobacter chroococcum NCIMB 8003</name>
    <dbReference type="NCBI Taxonomy" id="1328314"/>
    <lineage>
        <taxon>Bacteria</taxon>
        <taxon>Pseudomonadati</taxon>
        <taxon>Pseudomonadota</taxon>
        <taxon>Gammaproteobacteria</taxon>
        <taxon>Pseudomonadales</taxon>
        <taxon>Pseudomonadaceae</taxon>
        <taxon>Azotobacter</taxon>
    </lineage>
</organism>
<evidence type="ECO:0000313" key="2">
    <source>
        <dbReference type="Proteomes" id="UP000068210"/>
    </source>
</evidence>
<dbReference type="EMBL" id="CP010415">
    <property type="protein sequence ID" value="AJE22789.1"/>
    <property type="molecule type" value="Genomic_DNA"/>
</dbReference>
<dbReference type="HOGENOM" id="CLU_3058116_0_0_6"/>
<dbReference type="KEGG" id="acx:Achr_33840"/>
<keyword evidence="2" id="KW-1185">Reference proteome</keyword>
<protein>
    <submittedName>
        <fullName evidence="1">Uncharacterized protein</fullName>
    </submittedName>
</protein>
<reference evidence="1 2" key="1">
    <citation type="journal article" date="2015" name="PLoS ONE">
        <title>Azotobacter Genomes: The Genome of Azotobacter chroococcum NCIMB 8003 (ATCC 4412).</title>
        <authorList>
            <person name="Robson R.L."/>
            <person name="Jones R."/>
            <person name="Robson R.M."/>
            <person name="Schwartz A."/>
            <person name="Richardson T.H."/>
        </authorList>
    </citation>
    <scope>NUCLEOTIDE SEQUENCE [LARGE SCALE GENOMIC DNA]</scope>
    <source>
        <strain evidence="1 2">NCIMB 8003</strain>
    </source>
</reference>
<name>A0A0C4WQ66_9GAMM</name>
<accession>A0A0C4WQ66</accession>
<dbReference type="RefSeq" id="WP_162484119.1">
    <property type="nucleotide sequence ID" value="NZ_CP010415.1"/>
</dbReference>
<evidence type="ECO:0000313" key="1">
    <source>
        <dbReference type="EMBL" id="AJE22789.1"/>
    </source>
</evidence>
<proteinExistence type="predicted"/>
<sequence length="53" mass="6354">MKKNTTLDPKKHLEPGLEIHSCEDLLETSQPRVPDDWRLSRSDKPRRTWRLSR</sequence>
<gene>
    <name evidence="1" type="ORF">Achr_33840</name>
</gene>